<accession>A0A5J5KZV9</accession>
<protein>
    <submittedName>
        <fullName evidence="1">Uncharacterized protein</fullName>
    </submittedName>
</protein>
<comment type="caution">
    <text evidence="1">The sequence shown here is derived from an EMBL/GenBank/DDBJ whole genome shotgun (WGS) entry which is preliminary data.</text>
</comment>
<dbReference type="AlphaFoldDB" id="A0A5J5KZV9"/>
<evidence type="ECO:0000313" key="2">
    <source>
        <dbReference type="Proteomes" id="UP000325957"/>
    </source>
</evidence>
<dbReference type="RefSeq" id="WP_158032683.1">
    <property type="nucleotide sequence ID" value="NZ_ML708611.1"/>
</dbReference>
<reference evidence="1 2" key="1">
    <citation type="submission" date="2019-05" db="EMBL/GenBank/DDBJ databases">
        <title>Kocuria coralli sp. nov., a novel actinobacterium isolated from coral reef seawater.</title>
        <authorList>
            <person name="Li J."/>
        </authorList>
    </citation>
    <scope>NUCLEOTIDE SEQUENCE [LARGE SCALE GENOMIC DNA]</scope>
    <source>
        <strain evidence="1 2">SCSIO 13007</strain>
    </source>
</reference>
<sequence length="132" mass="13282">MSESSSEVPRRSLLSSGVSHLNRQAARTGKAAVGTVLAAALMSGIAIAPASATETTTEPPAISPGQIPAADLGQGELWSLSAAPATEAPSVSVTERLGGVAEELDQAVSRGEVTLEQALAFFAQIQARVSAA</sequence>
<evidence type="ECO:0000313" key="1">
    <source>
        <dbReference type="EMBL" id="KAA9395257.1"/>
    </source>
</evidence>
<proteinExistence type="predicted"/>
<dbReference type="EMBL" id="SZWF01000002">
    <property type="protein sequence ID" value="KAA9395257.1"/>
    <property type="molecule type" value="Genomic_DNA"/>
</dbReference>
<dbReference type="Proteomes" id="UP000325957">
    <property type="component" value="Unassembled WGS sequence"/>
</dbReference>
<keyword evidence="2" id="KW-1185">Reference proteome</keyword>
<dbReference type="OrthoDB" id="4883102at2"/>
<gene>
    <name evidence="1" type="ORF">FCK90_02280</name>
</gene>
<name>A0A5J5KZV9_9MICC</name>
<organism evidence="1 2">
    <name type="scientific">Kocuria coralli</name>
    <dbReference type="NCBI Taxonomy" id="1461025"/>
    <lineage>
        <taxon>Bacteria</taxon>
        <taxon>Bacillati</taxon>
        <taxon>Actinomycetota</taxon>
        <taxon>Actinomycetes</taxon>
        <taxon>Micrococcales</taxon>
        <taxon>Micrococcaceae</taxon>
        <taxon>Kocuria</taxon>
    </lineage>
</organism>